<dbReference type="InterPro" id="IPR023198">
    <property type="entry name" value="PGP-like_dom2"/>
</dbReference>
<dbReference type="EC" id="3.1.3.18" evidence="6 13"/>
<evidence type="ECO:0000256" key="11">
    <source>
        <dbReference type="ARBA" id="ARBA00023277"/>
    </source>
</evidence>
<keyword evidence="10 13" id="KW-0460">Magnesium</keyword>
<evidence type="ECO:0000256" key="6">
    <source>
        <dbReference type="ARBA" id="ARBA00013078"/>
    </source>
</evidence>
<comment type="similarity">
    <text evidence="4 13">Belongs to the HAD-like hydrolase superfamily. CbbY/CbbZ/Gph/YieH family.</text>
</comment>
<dbReference type="Pfam" id="PF00702">
    <property type="entry name" value="Hydrolase"/>
    <property type="match status" value="1"/>
</dbReference>
<comment type="caution">
    <text evidence="14">The sequence shown here is derived from an EMBL/GenBank/DDBJ whole genome shotgun (WGS) entry which is preliminary data.</text>
</comment>
<evidence type="ECO:0000313" key="14">
    <source>
        <dbReference type="EMBL" id="MBH9579570.1"/>
    </source>
</evidence>
<comment type="function">
    <text evidence="12 13">Specifically catalyzes the dephosphorylation of 2-phosphoglycolate. Is involved in the dissimilation of the intracellular 2-phosphoglycolate formed during the DNA repair of 3'-phosphoglycolate ends, a major class of DNA lesions induced by oxidative stress.</text>
</comment>
<dbReference type="AlphaFoldDB" id="A0A931JBI7"/>
<feature type="active site" description="Nucleophile" evidence="13">
    <location>
        <position position="9"/>
    </location>
</feature>
<keyword evidence="7" id="KW-0113">Calvin cycle</keyword>
<dbReference type="SFLD" id="SFLDS00003">
    <property type="entry name" value="Haloacid_Dehalogenase"/>
    <property type="match status" value="1"/>
</dbReference>
<dbReference type="GO" id="GO:0046872">
    <property type="term" value="F:metal ion binding"/>
    <property type="evidence" value="ECO:0007669"/>
    <property type="project" value="UniProtKB-KW"/>
</dbReference>
<feature type="binding site" evidence="13">
    <location>
        <position position="9"/>
    </location>
    <ligand>
        <name>Mg(2+)</name>
        <dbReference type="ChEBI" id="CHEBI:18420"/>
    </ligand>
</feature>
<proteinExistence type="inferred from homology"/>
<gene>
    <name evidence="14" type="ORF">I7X39_21945</name>
</gene>
<dbReference type="PANTHER" id="PTHR43434">
    <property type="entry name" value="PHOSPHOGLYCOLATE PHOSPHATASE"/>
    <property type="match status" value="1"/>
</dbReference>
<evidence type="ECO:0000256" key="8">
    <source>
        <dbReference type="ARBA" id="ARBA00022723"/>
    </source>
</evidence>
<dbReference type="GO" id="GO:0006281">
    <property type="term" value="P:DNA repair"/>
    <property type="evidence" value="ECO:0007669"/>
    <property type="project" value="TreeGrafter"/>
</dbReference>
<dbReference type="SFLD" id="SFLDG01135">
    <property type="entry name" value="C1.5.6:_HAD__Beta-PGM__Phospha"/>
    <property type="match status" value="1"/>
</dbReference>
<dbReference type="HAMAP" id="MF_00495">
    <property type="entry name" value="GPH_hydrolase_bact"/>
    <property type="match status" value="1"/>
</dbReference>
<accession>A0A931JBI7</accession>
<dbReference type="NCBIfam" id="TIGR01509">
    <property type="entry name" value="HAD-SF-IA-v3"/>
    <property type="match status" value="1"/>
</dbReference>
<dbReference type="InterPro" id="IPR037512">
    <property type="entry name" value="PGPase_prok"/>
</dbReference>
<comment type="catalytic activity">
    <reaction evidence="1 13">
        <text>2-phosphoglycolate + H2O = glycolate + phosphate</text>
        <dbReference type="Rhea" id="RHEA:14369"/>
        <dbReference type="ChEBI" id="CHEBI:15377"/>
        <dbReference type="ChEBI" id="CHEBI:29805"/>
        <dbReference type="ChEBI" id="CHEBI:43474"/>
        <dbReference type="ChEBI" id="CHEBI:58033"/>
        <dbReference type="EC" id="3.1.3.18"/>
    </reaction>
</comment>
<dbReference type="FunFam" id="3.40.50.1000:FF:000022">
    <property type="entry name" value="Phosphoglycolate phosphatase"/>
    <property type="match status" value="1"/>
</dbReference>
<comment type="subunit">
    <text evidence="5">Homotrimer.</text>
</comment>
<sequence>MKIEALLVDLDGTLLDTVGDFVAALTPLAAELGAPAPSEALVRRLIGRGGAQLLRDLLAHWGLTVQDFEALRERYECHYRAVNGQRARLFEGVVVGLEGLRALGLRLACVTNKPQANAQALLERFQLAAYFELLVGGAQGLRAKPAPDSLLQACAGLGLPPARCLMVGDSANDAAAARAAGCAGVVLLRHGYNHGEPIEAVPAEAHLDGLDQLPAWLSDRAFLCPAAGS</sequence>
<comment type="cofactor">
    <cofactor evidence="2 13">
        <name>Mg(2+)</name>
        <dbReference type="ChEBI" id="CHEBI:18420"/>
    </cofactor>
</comment>
<evidence type="ECO:0000256" key="5">
    <source>
        <dbReference type="ARBA" id="ARBA00011233"/>
    </source>
</evidence>
<keyword evidence="15" id="KW-1185">Reference proteome</keyword>
<dbReference type="InterPro" id="IPR023214">
    <property type="entry name" value="HAD_sf"/>
</dbReference>
<dbReference type="Gene3D" id="3.40.50.1000">
    <property type="entry name" value="HAD superfamily/HAD-like"/>
    <property type="match status" value="1"/>
</dbReference>
<dbReference type="InterPro" id="IPR036412">
    <property type="entry name" value="HAD-like_sf"/>
</dbReference>
<dbReference type="RefSeq" id="WP_198113516.1">
    <property type="nucleotide sequence ID" value="NZ_JAEDAK010000025.1"/>
</dbReference>
<dbReference type="SFLD" id="SFLDG01129">
    <property type="entry name" value="C1.5:_HAD__Beta-PGM__Phosphata"/>
    <property type="match status" value="1"/>
</dbReference>
<dbReference type="PANTHER" id="PTHR43434:SF1">
    <property type="entry name" value="PHOSPHOGLYCOLATE PHOSPHATASE"/>
    <property type="match status" value="1"/>
</dbReference>
<dbReference type="GO" id="GO:0008967">
    <property type="term" value="F:phosphoglycolate phosphatase activity"/>
    <property type="evidence" value="ECO:0007669"/>
    <property type="project" value="UniProtKB-UniRule"/>
</dbReference>
<evidence type="ECO:0000256" key="4">
    <source>
        <dbReference type="ARBA" id="ARBA00006171"/>
    </source>
</evidence>
<evidence type="ECO:0000256" key="13">
    <source>
        <dbReference type="HAMAP-Rule" id="MF_00495"/>
    </source>
</evidence>
<name>A0A931JBI7_9BURK</name>
<evidence type="ECO:0000256" key="3">
    <source>
        <dbReference type="ARBA" id="ARBA00004818"/>
    </source>
</evidence>
<dbReference type="SUPFAM" id="SSF56784">
    <property type="entry name" value="HAD-like"/>
    <property type="match status" value="1"/>
</dbReference>
<dbReference type="InterPro" id="IPR050155">
    <property type="entry name" value="HAD-like_hydrolase_sf"/>
</dbReference>
<reference evidence="14" key="1">
    <citation type="submission" date="2020-12" db="EMBL/GenBank/DDBJ databases">
        <title>The genome sequence of Inhella sp. 1Y17.</title>
        <authorList>
            <person name="Liu Y."/>
        </authorList>
    </citation>
    <scope>NUCLEOTIDE SEQUENCE</scope>
    <source>
        <strain evidence="14">1Y17</strain>
    </source>
</reference>
<evidence type="ECO:0000256" key="10">
    <source>
        <dbReference type="ARBA" id="ARBA00022842"/>
    </source>
</evidence>
<dbReference type="Gene3D" id="1.10.150.240">
    <property type="entry name" value="Putative phosphatase, domain 2"/>
    <property type="match status" value="1"/>
</dbReference>
<protein>
    <recommendedName>
        <fullName evidence="6 13">Phosphoglycolate phosphatase</fullName>
        <shortName evidence="13">PGP</shortName>
        <shortName evidence="13">PGPase</shortName>
        <ecNumber evidence="6 13">3.1.3.18</ecNumber>
    </recommendedName>
</protein>
<evidence type="ECO:0000256" key="1">
    <source>
        <dbReference type="ARBA" id="ARBA00000830"/>
    </source>
</evidence>
<feature type="binding site" evidence="13">
    <location>
        <position position="169"/>
    </location>
    <ligand>
        <name>Mg(2+)</name>
        <dbReference type="ChEBI" id="CHEBI:18420"/>
    </ligand>
</feature>
<evidence type="ECO:0000256" key="9">
    <source>
        <dbReference type="ARBA" id="ARBA00022801"/>
    </source>
</evidence>
<keyword evidence="11 13" id="KW-0119">Carbohydrate metabolism</keyword>
<keyword evidence="9 13" id="KW-0378">Hydrolase</keyword>
<dbReference type="Proteomes" id="UP000613266">
    <property type="component" value="Unassembled WGS sequence"/>
</dbReference>
<organism evidence="14 15">
    <name type="scientific">Inhella proteolytica</name>
    <dbReference type="NCBI Taxonomy" id="2795029"/>
    <lineage>
        <taxon>Bacteria</taxon>
        <taxon>Pseudomonadati</taxon>
        <taxon>Pseudomonadota</taxon>
        <taxon>Betaproteobacteria</taxon>
        <taxon>Burkholderiales</taxon>
        <taxon>Sphaerotilaceae</taxon>
        <taxon>Inhella</taxon>
    </lineage>
</organism>
<dbReference type="EMBL" id="JAEDAK010000025">
    <property type="protein sequence ID" value="MBH9579570.1"/>
    <property type="molecule type" value="Genomic_DNA"/>
</dbReference>
<evidence type="ECO:0000313" key="15">
    <source>
        <dbReference type="Proteomes" id="UP000613266"/>
    </source>
</evidence>
<dbReference type="GO" id="GO:0019253">
    <property type="term" value="P:reductive pentose-phosphate cycle"/>
    <property type="evidence" value="ECO:0007669"/>
    <property type="project" value="UniProtKB-KW"/>
</dbReference>
<evidence type="ECO:0000256" key="7">
    <source>
        <dbReference type="ARBA" id="ARBA00022567"/>
    </source>
</evidence>
<evidence type="ECO:0000256" key="2">
    <source>
        <dbReference type="ARBA" id="ARBA00001946"/>
    </source>
</evidence>
<dbReference type="GO" id="GO:0046295">
    <property type="term" value="P:glycolate biosynthetic process"/>
    <property type="evidence" value="ECO:0007669"/>
    <property type="project" value="UniProtKB-UniRule"/>
</dbReference>
<dbReference type="GO" id="GO:0005829">
    <property type="term" value="C:cytosol"/>
    <property type="evidence" value="ECO:0007669"/>
    <property type="project" value="TreeGrafter"/>
</dbReference>
<dbReference type="InterPro" id="IPR006439">
    <property type="entry name" value="HAD-SF_hydro_IA"/>
</dbReference>
<keyword evidence="8 13" id="KW-0479">Metal-binding</keyword>
<dbReference type="NCBIfam" id="TIGR01549">
    <property type="entry name" value="HAD-SF-IA-v1"/>
    <property type="match status" value="1"/>
</dbReference>
<feature type="binding site" evidence="13">
    <location>
        <position position="11"/>
    </location>
    <ligand>
        <name>Mg(2+)</name>
        <dbReference type="ChEBI" id="CHEBI:18420"/>
    </ligand>
</feature>
<evidence type="ECO:0000256" key="12">
    <source>
        <dbReference type="ARBA" id="ARBA00059247"/>
    </source>
</evidence>
<comment type="pathway">
    <text evidence="3 13">Organic acid metabolism; glycolate biosynthesis; glycolate from 2-phosphoglycolate: step 1/1.</text>
</comment>